<evidence type="ECO:0000259" key="1">
    <source>
        <dbReference type="Pfam" id="PF00561"/>
    </source>
</evidence>
<dbReference type="EMBL" id="LGRX02033093">
    <property type="protein sequence ID" value="KAK3242991.1"/>
    <property type="molecule type" value="Genomic_DNA"/>
</dbReference>
<keyword evidence="3" id="KW-1185">Reference proteome</keyword>
<evidence type="ECO:0000313" key="3">
    <source>
        <dbReference type="Proteomes" id="UP001190700"/>
    </source>
</evidence>
<accession>A0AAE0EWA1</accession>
<evidence type="ECO:0000313" key="2">
    <source>
        <dbReference type="EMBL" id="KAK3242991.1"/>
    </source>
</evidence>
<dbReference type="Proteomes" id="UP001190700">
    <property type="component" value="Unassembled WGS sequence"/>
</dbReference>
<dbReference type="InterPro" id="IPR029058">
    <property type="entry name" value="AB_hydrolase_fold"/>
</dbReference>
<comment type="caution">
    <text evidence="2">The sequence shown here is derived from an EMBL/GenBank/DDBJ whole genome shotgun (WGS) entry which is preliminary data.</text>
</comment>
<reference evidence="2 3" key="1">
    <citation type="journal article" date="2015" name="Genome Biol. Evol.">
        <title>Comparative Genomics of a Bacterivorous Green Alga Reveals Evolutionary Causalities and Consequences of Phago-Mixotrophic Mode of Nutrition.</title>
        <authorList>
            <person name="Burns J.A."/>
            <person name="Paasch A."/>
            <person name="Narechania A."/>
            <person name="Kim E."/>
        </authorList>
    </citation>
    <scope>NUCLEOTIDE SEQUENCE [LARGE SCALE GENOMIC DNA]</scope>
    <source>
        <strain evidence="2 3">PLY_AMNH</strain>
    </source>
</reference>
<name>A0AAE0EWA1_9CHLO</name>
<dbReference type="AlphaFoldDB" id="A0AAE0EWA1"/>
<dbReference type="PANTHER" id="PTHR43798:SF33">
    <property type="entry name" value="HYDROLASE, PUTATIVE (AFU_ORTHOLOGUE AFUA_2G14860)-RELATED"/>
    <property type="match status" value="1"/>
</dbReference>
<gene>
    <name evidence="2" type="ORF">CYMTET_47339</name>
</gene>
<organism evidence="2 3">
    <name type="scientific">Cymbomonas tetramitiformis</name>
    <dbReference type="NCBI Taxonomy" id="36881"/>
    <lineage>
        <taxon>Eukaryota</taxon>
        <taxon>Viridiplantae</taxon>
        <taxon>Chlorophyta</taxon>
        <taxon>Pyramimonadophyceae</taxon>
        <taxon>Pyramimonadales</taxon>
        <taxon>Pyramimonadaceae</taxon>
        <taxon>Cymbomonas</taxon>
    </lineage>
</organism>
<protein>
    <recommendedName>
        <fullName evidence="1">AB hydrolase-1 domain-containing protein</fullName>
    </recommendedName>
</protein>
<dbReference type="Pfam" id="PF00561">
    <property type="entry name" value="Abhydrolase_1"/>
    <property type="match status" value="1"/>
</dbReference>
<sequence>MLQSRAPQLHYDVHGTEGPHMLLIHGFMSSRSQWIPQLERWTPHFRIIVVELFGHGRSPALADSASYSPASYSQELHILRQHLGIDKWLVLGQSMGAGIAFHYALRHQQDLFGLAFTNSHTAFALPEDIESMTGDLSELATSFEGPDGYLAVERSRLNPSKGNPKWLPEKIRAAFEKDVKLHSPQALAFAVKNTIPESSVRSLIGPNFTLPVLLVVGEREVSFGKAKEFAIGVIPNLTVVTTDAGHAVNIGAAEQFNTSVEHFFAKIIRASKKL</sequence>
<dbReference type="SUPFAM" id="SSF53474">
    <property type="entry name" value="alpha/beta-Hydrolases"/>
    <property type="match status" value="1"/>
</dbReference>
<dbReference type="InterPro" id="IPR050266">
    <property type="entry name" value="AB_hydrolase_sf"/>
</dbReference>
<feature type="domain" description="AB hydrolase-1" evidence="1">
    <location>
        <begin position="19"/>
        <end position="131"/>
    </location>
</feature>
<proteinExistence type="predicted"/>
<dbReference type="InterPro" id="IPR000073">
    <property type="entry name" value="AB_hydrolase_1"/>
</dbReference>
<dbReference type="GO" id="GO:0016020">
    <property type="term" value="C:membrane"/>
    <property type="evidence" value="ECO:0007669"/>
    <property type="project" value="TreeGrafter"/>
</dbReference>
<dbReference type="PANTHER" id="PTHR43798">
    <property type="entry name" value="MONOACYLGLYCEROL LIPASE"/>
    <property type="match status" value="1"/>
</dbReference>
<dbReference type="Gene3D" id="3.40.50.1820">
    <property type="entry name" value="alpha/beta hydrolase"/>
    <property type="match status" value="1"/>
</dbReference>